<dbReference type="Pfam" id="PF03972">
    <property type="entry name" value="MmgE_PrpD_N"/>
    <property type="match status" value="1"/>
</dbReference>
<feature type="domain" description="MmgE/PrpD C-terminal" evidence="4">
    <location>
        <begin position="259"/>
        <end position="409"/>
    </location>
</feature>
<dbReference type="PANTHER" id="PTHR16943">
    <property type="entry name" value="2-METHYLCITRATE DEHYDRATASE-RELATED"/>
    <property type="match status" value="1"/>
</dbReference>
<dbReference type="InterPro" id="IPR042183">
    <property type="entry name" value="MmgE/PrpD_sf_1"/>
</dbReference>
<dbReference type="InterPro" id="IPR005656">
    <property type="entry name" value="MmgE_PrpD"/>
</dbReference>
<dbReference type="EMBL" id="JMIX01000004">
    <property type="protein sequence ID" value="KEO96714.1"/>
    <property type="molecule type" value="Genomic_DNA"/>
</dbReference>
<dbReference type="AlphaFoldDB" id="A0A074MTA4"/>
<dbReference type="Pfam" id="PF19305">
    <property type="entry name" value="MmgE_PrpD_C"/>
    <property type="match status" value="1"/>
</dbReference>
<evidence type="ECO:0000259" key="3">
    <source>
        <dbReference type="Pfam" id="PF03972"/>
    </source>
</evidence>
<dbReference type="InterPro" id="IPR036148">
    <property type="entry name" value="MmgE/PrpD_sf"/>
</dbReference>
<protein>
    <submittedName>
        <fullName evidence="5">MmgE/PrpD</fullName>
    </submittedName>
</protein>
<dbReference type="RefSeq" id="WP_034902049.1">
    <property type="nucleotide sequence ID" value="NZ_CP017057.1"/>
</dbReference>
<feature type="domain" description="MmgE/PrpD N-terminal" evidence="3">
    <location>
        <begin position="17"/>
        <end position="236"/>
    </location>
</feature>
<proteinExistence type="inferred from homology"/>
<dbReference type="Gene3D" id="1.10.4100.10">
    <property type="entry name" value="2-methylcitrate dehydratase PrpD"/>
    <property type="match status" value="1"/>
</dbReference>
<dbReference type="SUPFAM" id="SSF103378">
    <property type="entry name" value="2-methylcitrate dehydratase PrpD"/>
    <property type="match status" value="1"/>
</dbReference>
<name>A0A074MTA4_9SPHN</name>
<dbReference type="KEGG" id="elq:Ga0102493_11606"/>
<dbReference type="Gene3D" id="3.30.1330.120">
    <property type="entry name" value="2-methylcitrate dehydratase PrpD"/>
    <property type="match status" value="1"/>
</dbReference>
<dbReference type="InterPro" id="IPR045337">
    <property type="entry name" value="MmgE_PrpD_C"/>
</dbReference>
<evidence type="ECO:0000259" key="4">
    <source>
        <dbReference type="Pfam" id="PF19305"/>
    </source>
</evidence>
<dbReference type="OrthoDB" id="9795089at2"/>
<evidence type="ECO:0000256" key="2">
    <source>
        <dbReference type="SAM" id="MobiDB-lite"/>
    </source>
</evidence>
<comment type="caution">
    <text evidence="5">The sequence shown here is derived from an EMBL/GenBank/DDBJ whole genome shotgun (WGS) entry which is preliminary data.</text>
</comment>
<gene>
    <name evidence="5" type="ORF">EH32_08505</name>
</gene>
<dbReference type="PANTHER" id="PTHR16943:SF8">
    <property type="entry name" value="2-METHYLCITRATE DEHYDRATASE"/>
    <property type="match status" value="1"/>
</dbReference>
<dbReference type="PATRIC" id="fig|39960.10.peg.2857"/>
<sequence>MSATLDLIAFAGADHVLPERVRADAERLLADTLAVGAAGAMAPGAEAIREAAEAMGAGGDARLIGSPGRLPAPAAAFVNGYRVHCLEWDAVHEPAVVHALSTVVAALGAAIDRRGGCEADEALAALAVGVDIASGLGLAATSGLTFFRPATAGVIGAALAAARIDRAPLADTLGLAYSSAAGTMQPHVEGLATLPFQIANAARAAVTASDLAKAGFPGPKDALEGEFGYFRLFDSGDLSTYTKDLGTIWRISEVSVKPFPSGRASHAALGKLQDLALDTGAVERIELACPPLIRRLVARPFQPDMTPAYARLCLQWLAALMLVDGVIDPRRFTPEHMADERLADLARRIALVPDANEDPNALFPQRLTVSFTDGRSESHEIAHTLGSPGNPLAPAQSQAKRDLARDLAPHDADPRIFDDPLAYFTGQSTGTP</sequence>
<dbReference type="InterPro" id="IPR042188">
    <property type="entry name" value="MmgE/PrpD_sf_2"/>
</dbReference>
<dbReference type="GO" id="GO:0016829">
    <property type="term" value="F:lyase activity"/>
    <property type="evidence" value="ECO:0007669"/>
    <property type="project" value="InterPro"/>
</dbReference>
<evidence type="ECO:0000313" key="5">
    <source>
        <dbReference type="EMBL" id="KEO96714.1"/>
    </source>
</evidence>
<organism evidence="5 6">
    <name type="scientific">Erythrobacter litoralis</name>
    <dbReference type="NCBI Taxonomy" id="39960"/>
    <lineage>
        <taxon>Bacteria</taxon>
        <taxon>Pseudomonadati</taxon>
        <taxon>Pseudomonadota</taxon>
        <taxon>Alphaproteobacteria</taxon>
        <taxon>Sphingomonadales</taxon>
        <taxon>Erythrobacteraceae</taxon>
        <taxon>Erythrobacter/Porphyrobacter group</taxon>
        <taxon>Erythrobacter</taxon>
    </lineage>
</organism>
<evidence type="ECO:0000313" key="6">
    <source>
        <dbReference type="Proteomes" id="UP000027866"/>
    </source>
</evidence>
<accession>A0A074MTA4</accession>
<keyword evidence="6" id="KW-1185">Reference proteome</keyword>
<dbReference type="Proteomes" id="UP000027866">
    <property type="component" value="Unassembled WGS sequence"/>
</dbReference>
<comment type="similarity">
    <text evidence="1">Belongs to the PrpD family.</text>
</comment>
<feature type="compositionally biased region" description="Basic and acidic residues" evidence="2">
    <location>
        <begin position="399"/>
        <end position="418"/>
    </location>
</feature>
<dbReference type="InterPro" id="IPR045336">
    <property type="entry name" value="MmgE_PrpD_N"/>
</dbReference>
<evidence type="ECO:0000256" key="1">
    <source>
        <dbReference type="ARBA" id="ARBA00006174"/>
    </source>
</evidence>
<reference evidence="5 6" key="1">
    <citation type="submission" date="2014-04" db="EMBL/GenBank/DDBJ databases">
        <title>A comprehensive comparison of genomes of Erythrobacter spp. Strains.</title>
        <authorList>
            <person name="Zheng Q."/>
        </authorList>
    </citation>
    <scope>NUCLEOTIDE SEQUENCE [LARGE SCALE GENOMIC DNA]</scope>
    <source>
        <strain evidence="5 6">DSM 8509</strain>
    </source>
</reference>
<feature type="region of interest" description="Disordered" evidence="2">
    <location>
        <begin position="381"/>
        <end position="432"/>
    </location>
</feature>